<feature type="non-terminal residue" evidence="9">
    <location>
        <position position="1"/>
    </location>
</feature>
<name>A0A8K0KMF0_LADFU</name>
<keyword evidence="6 8" id="KW-1133">Transmembrane helix</keyword>
<dbReference type="AlphaFoldDB" id="A0A8K0KMF0"/>
<dbReference type="GO" id="GO:0015293">
    <property type="term" value="F:symporter activity"/>
    <property type="evidence" value="ECO:0007669"/>
    <property type="project" value="UniProtKB-KW"/>
</dbReference>
<reference evidence="9" key="1">
    <citation type="submission" date="2013-04" db="EMBL/GenBank/DDBJ databases">
        <authorList>
            <person name="Qu J."/>
            <person name="Murali S.C."/>
            <person name="Bandaranaike D."/>
            <person name="Bellair M."/>
            <person name="Blankenburg K."/>
            <person name="Chao H."/>
            <person name="Dinh H."/>
            <person name="Doddapaneni H."/>
            <person name="Downs B."/>
            <person name="Dugan-Rocha S."/>
            <person name="Elkadiri S."/>
            <person name="Gnanaolivu R.D."/>
            <person name="Hernandez B."/>
            <person name="Javaid M."/>
            <person name="Jayaseelan J.C."/>
            <person name="Lee S."/>
            <person name="Li M."/>
            <person name="Ming W."/>
            <person name="Munidasa M."/>
            <person name="Muniz J."/>
            <person name="Nguyen L."/>
            <person name="Ongeri F."/>
            <person name="Osuji N."/>
            <person name="Pu L.-L."/>
            <person name="Puazo M."/>
            <person name="Qu C."/>
            <person name="Quiroz J."/>
            <person name="Raj R."/>
            <person name="Weissenberger G."/>
            <person name="Xin Y."/>
            <person name="Zou X."/>
            <person name="Han Y."/>
            <person name="Richards S."/>
            <person name="Worley K."/>
            <person name="Muzny D."/>
            <person name="Gibbs R."/>
        </authorList>
    </citation>
    <scope>NUCLEOTIDE SEQUENCE</scope>
    <source>
        <strain evidence="9">Sampled in the wild</strain>
    </source>
</reference>
<evidence type="ECO:0000256" key="4">
    <source>
        <dbReference type="ARBA" id="ARBA00022692"/>
    </source>
</evidence>
<dbReference type="PANTHER" id="PTHR11616:SF38">
    <property type="entry name" value="SODIUM-DEPENDENT DOPAMINE TRANSPORTER"/>
    <property type="match status" value="1"/>
</dbReference>
<evidence type="ECO:0000313" key="10">
    <source>
        <dbReference type="Proteomes" id="UP000792457"/>
    </source>
</evidence>
<dbReference type="SUPFAM" id="SSF161070">
    <property type="entry name" value="SNF-like"/>
    <property type="match status" value="1"/>
</dbReference>
<evidence type="ECO:0000256" key="6">
    <source>
        <dbReference type="ARBA" id="ARBA00022989"/>
    </source>
</evidence>
<dbReference type="InterPro" id="IPR037272">
    <property type="entry name" value="SNS_sf"/>
</dbReference>
<comment type="subcellular location">
    <subcellularLocation>
        <location evidence="1">Membrane</location>
        <topology evidence="1">Multi-pass membrane protein</topology>
    </subcellularLocation>
</comment>
<protein>
    <submittedName>
        <fullName evidence="9">Uncharacterized protein</fullName>
    </submittedName>
</protein>
<dbReference type="InterPro" id="IPR000175">
    <property type="entry name" value="Na/ntran_symport"/>
</dbReference>
<dbReference type="OrthoDB" id="6581954at2759"/>
<sequence length="128" mass="14402">MVTWTAWPGKVVWATATLPYVVLSILLVRGLMLPGALSGISYYLHPELHRLAETQSVNLAQLIEVAGEGVKGDACSSMKERIGRREFIEYKRIRKIGEVVVWPKAMQLRHLEDATDFEKGLKSLSHDK</sequence>
<keyword evidence="3" id="KW-0813">Transport</keyword>
<dbReference type="Pfam" id="PF00209">
    <property type="entry name" value="SNF"/>
    <property type="match status" value="1"/>
</dbReference>
<dbReference type="PANTHER" id="PTHR11616">
    <property type="entry name" value="SODIUM/CHLORIDE DEPENDENT TRANSPORTER"/>
    <property type="match status" value="1"/>
</dbReference>
<evidence type="ECO:0000256" key="5">
    <source>
        <dbReference type="ARBA" id="ARBA00022847"/>
    </source>
</evidence>
<dbReference type="Proteomes" id="UP000792457">
    <property type="component" value="Unassembled WGS sequence"/>
</dbReference>
<keyword evidence="5" id="KW-0769">Symport</keyword>
<evidence type="ECO:0000256" key="3">
    <source>
        <dbReference type="ARBA" id="ARBA00022448"/>
    </source>
</evidence>
<accession>A0A8K0KMF0</accession>
<dbReference type="GO" id="GO:0006865">
    <property type="term" value="P:amino acid transport"/>
    <property type="evidence" value="ECO:0007669"/>
    <property type="project" value="TreeGrafter"/>
</dbReference>
<comment type="caution">
    <text evidence="9">The sequence shown here is derived from an EMBL/GenBank/DDBJ whole genome shotgun (WGS) entry which is preliminary data.</text>
</comment>
<dbReference type="GO" id="GO:0005886">
    <property type="term" value="C:plasma membrane"/>
    <property type="evidence" value="ECO:0007669"/>
    <property type="project" value="TreeGrafter"/>
</dbReference>
<dbReference type="EMBL" id="KZ309098">
    <property type="protein sequence ID" value="KAG8236963.1"/>
    <property type="molecule type" value="Genomic_DNA"/>
</dbReference>
<organism evidence="9 10">
    <name type="scientific">Ladona fulva</name>
    <name type="common">Scarce chaser dragonfly</name>
    <name type="synonym">Libellula fulva</name>
    <dbReference type="NCBI Taxonomy" id="123851"/>
    <lineage>
        <taxon>Eukaryota</taxon>
        <taxon>Metazoa</taxon>
        <taxon>Ecdysozoa</taxon>
        <taxon>Arthropoda</taxon>
        <taxon>Hexapoda</taxon>
        <taxon>Insecta</taxon>
        <taxon>Pterygota</taxon>
        <taxon>Palaeoptera</taxon>
        <taxon>Odonata</taxon>
        <taxon>Epiprocta</taxon>
        <taxon>Anisoptera</taxon>
        <taxon>Libelluloidea</taxon>
        <taxon>Libellulidae</taxon>
        <taxon>Ladona</taxon>
    </lineage>
</organism>
<feature type="transmembrane region" description="Helical" evidence="8">
    <location>
        <begin position="20"/>
        <end position="44"/>
    </location>
</feature>
<proteinExistence type="inferred from homology"/>
<comment type="similarity">
    <text evidence="2">Belongs to the sodium:neurotransmitter symporter (SNF) (TC 2.A.22) family.</text>
</comment>
<evidence type="ECO:0000256" key="7">
    <source>
        <dbReference type="ARBA" id="ARBA00023136"/>
    </source>
</evidence>
<dbReference type="GO" id="GO:0035725">
    <property type="term" value="P:sodium ion transmembrane transport"/>
    <property type="evidence" value="ECO:0007669"/>
    <property type="project" value="TreeGrafter"/>
</dbReference>
<keyword evidence="7 8" id="KW-0472">Membrane</keyword>
<evidence type="ECO:0000256" key="1">
    <source>
        <dbReference type="ARBA" id="ARBA00004141"/>
    </source>
</evidence>
<keyword evidence="10" id="KW-1185">Reference proteome</keyword>
<gene>
    <name evidence="9" type="ORF">J437_LFUL016534</name>
</gene>
<evidence type="ECO:0000313" key="9">
    <source>
        <dbReference type="EMBL" id="KAG8236963.1"/>
    </source>
</evidence>
<dbReference type="PROSITE" id="PS50267">
    <property type="entry name" value="NA_NEUROTRAN_SYMP_3"/>
    <property type="match status" value="1"/>
</dbReference>
<evidence type="ECO:0000256" key="2">
    <source>
        <dbReference type="ARBA" id="ARBA00006459"/>
    </source>
</evidence>
<keyword evidence="4 8" id="KW-0812">Transmembrane</keyword>
<reference evidence="9" key="2">
    <citation type="submission" date="2017-10" db="EMBL/GenBank/DDBJ databases">
        <title>Ladona fulva Genome sequencing and assembly.</title>
        <authorList>
            <person name="Murali S."/>
            <person name="Richards S."/>
            <person name="Bandaranaike D."/>
            <person name="Bellair M."/>
            <person name="Blankenburg K."/>
            <person name="Chao H."/>
            <person name="Dinh H."/>
            <person name="Doddapaneni H."/>
            <person name="Dugan-Rocha S."/>
            <person name="Elkadiri S."/>
            <person name="Gnanaolivu R."/>
            <person name="Hernandez B."/>
            <person name="Skinner E."/>
            <person name="Javaid M."/>
            <person name="Lee S."/>
            <person name="Li M."/>
            <person name="Ming W."/>
            <person name="Munidasa M."/>
            <person name="Muniz J."/>
            <person name="Nguyen L."/>
            <person name="Hughes D."/>
            <person name="Osuji N."/>
            <person name="Pu L.-L."/>
            <person name="Puazo M."/>
            <person name="Qu C."/>
            <person name="Quiroz J."/>
            <person name="Raj R."/>
            <person name="Weissenberger G."/>
            <person name="Xin Y."/>
            <person name="Zou X."/>
            <person name="Han Y."/>
            <person name="Worley K."/>
            <person name="Muzny D."/>
            <person name="Gibbs R."/>
        </authorList>
    </citation>
    <scope>NUCLEOTIDE SEQUENCE</scope>
    <source>
        <strain evidence="9">Sampled in the wild</strain>
    </source>
</reference>
<evidence type="ECO:0000256" key="8">
    <source>
        <dbReference type="SAM" id="Phobius"/>
    </source>
</evidence>